<feature type="region of interest" description="Disordered" evidence="1">
    <location>
        <begin position="535"/>
        <end position="565"/>
    </location>
</feature>
<feature type="compositionally biased region" description="Low complexity" evidence="1">
    <location>
        <begin position="90"/>
        <end position="110"/>
    </location>
</feature>
<gene>
    <name evidence="2" type="ORF">Q9L58_005233</name>
</gene>
<reference evidence="2 3" key="1">
    <citation type="submission" date="2024-02" db="EMBL/GenBank/DDBJ databases">
        <title>Discinaceae phylogenomics.</title>
        <authorList>
            <person name="Dirks A.C."/>
            <person name="James T.Y."/>
        </authorList>
    </citation>
    <scope>NUCLEOTIDE SEQUENCE [LARGE SCALE GENOMIC DNA]</scope>
    <source>
        <strain evidence="2 3">ACD0624</strain>
    </source>
</reference>
<protein>
    <submittedName>
        <fullName evidence="2">Uncharacterized protein</fullName>
    </submittedName>
</protein>
<sequence length="816" mass="88898">MPNYSTLSSDLKWHNTLPEDFNGRSKSSNSDRSSTKKRPSGTLENIDAILQSHVHHAVTSPNHLSPVPPTHTLSSSPLPSPSKRPRALPTQSAKTPTKSKSAASIKSSGSGMQTPPPSSTATARKRGRPSKNFYSASANNSSLALSPTEASPSKKLYTGGNNGSQSQTIHQTKFEQHPDSGIVIPALDEVPRLRPKGGEGICNGGLDYMAGLGGNSHGLGHSASFDWSSIRNNASMGLTSLTDIFGPPPSVQRKQSQSSLTDEVSDNLTFSFLEFDDSCGLEMPLDVNPNLLFSSTSNSVASSMIGGLHDDFKPFSFVQQPYQHQYLQHLREKQLEEQRQLQEKVSKERLKRERTVATSGSHNGSRHSSVLNHSRSDSFLHAPVGRQDTRAANFNAAAIKRCSSNISRRGEMERVITPEPLRQMSPRPLSTLRRTVERIPNKAPKARTEVVLAISPGGRAKTETTVIYESSDIDIEEPASGSWDSLEESDSSFDDDVPRGLGPDGIDYTLYRQRKIADPFQDTRPTSHKPKVVLHENFPRAPPPRTPTRRSPLKMPLSGTSRRSNGFAASTAAAATSINGRLDSSPRLPTPLKSSPPCSFDRRLGERVRRANHSSLALSQPTSRIGTPRLVRMQEVSDESEAETVVDGTEIGIPDEEEEDGDAMHALKKVMIARRIGEANRVASLECTPTKSRLGGAIKQQTFSTGSSIGTRSSARHSQMHPAFLRPSPVKKKLFEEQILRGVSWQRTAADGGYYPHGQQDVRHVSTAGMESNAVTPMKRHTMGVEVPSSPEGATRCVCGETDDDGGTLMVQWYVF</sequence>
<evidence type="ECO:0000313" key="3">
    <source>
        <dbReference type="Proteomes" id="UP001447188"/>
    </source>
</evidence>
<feature type="compositionally biased region" description="Low complexity" evidence="1">
    <location>
        <begin position="135"/>
        <end position="146"/>
    </location>
</feature>
<feature type="region of interest" description="Disordered" evidence="1">
    <location>
        <begin position="471"/>
        <end position="506"/>
    </location>
</feature>
<feature type="compositionally biased region" description="Acidic residues" evidence="1">
    <location>
        <begin position="485"/>
        <end position="495"/>
    </location>
</feature>
<feature type="region of interest" description="Disordered" evidence="1">
    <location>
        <begin position="580"/>
        <end position="601"/>
    </location>
</feature>
<proteinExistence type="predicted"/>
<feature type="region of interest" description="Disordered" evidence="1">
    <location>
        <begin position="338"/>
        <end position="371"/>
    </location>
</feature>
<feature type="compositionally biased region" description="Basic and acidic residues" evidence="1">
    <location>
        <begin position="338"/>
        <end position="355"/>
    </location>
</feature>
<name>A0ABR3GJ18_9PEZI</name>
<keyword evidence="3" id="KW-1185">Reference proteome</keyword>
<accession>A0ABR3GJ18</accession>
<dbReference type="EMBL" id="JBBBZM010000062">
    <property type="protein sequence ID" value="KAL0635800.1"/>
    <property type="molecule type" value="Genomic_DNA"/>
</dbReference>
<comment type="caution">
    <text evidence="2">The sequence shown here is derived from an EMBL/GenBank/DDBJ whole genome shotgun (WGS) entry which is preliminary data.</text>
</comment>
<organism evidence="2 3">
    <name type="scientific">Discina gigas</name>
    <dbReference type="NCBI Taxonomy" id="1032678"/>
    <lineage>
        <taxon>Eukaryota</taxon>
        <taxon>Fungi</taxon>
        <taxon>Dikarya</taxon>
        <taxon>Ascomycota</taxon>
        <taxon>Pezizomycotina</taxon>
        <taxon>Pezizomycetes</taxon>
        <taxon>Pezizales</taxon>
        <taxon>Discinaceae</taxon>
        <taxon>Discina</taxon>
    </lineage>
</organism>
<evidence type="ECO:0000256" key="1">
    <source>
        <dbReference type="SAM" id="MobiDB-lite"/>
    </source>
</evidence>
<evidence type="ECO:0000313" key="2">
    <source>
        <dbReference type="EMBL" id="KAL0635800.1"/>
    </source>
</evidence>
<dbReference type="Proteomes" id="UP001447188">
    <property type="component" value="Unassembled WGS sequence"/>
</dbReference>
<feature type="region of interest" description="Disordered" evidence="1">
    <location>
        <begin position="1"/>
        <end position="178"/>
    </location>
</feature>
<feature type="compositionally biased region" description="Polar residues" evidence="1">
    <location>
        <begin position="356"/>
        <end position="371"/>
    </location>
</feature>